<proteinExistence type="predicted"/>
<dbReference type="Gene3D" id="3.90.700.10">
    <property type="entry name" value="Succinate dehydrogenase/fumarate reductase flavoprotein, catalytic domain"/>
    <property type="match status" value="1"/>
</dbReference>
<feature type="domain" description="FAD-dependent oxidoreductase 2 FAD-binding" evidence="5">
    <location>
        <begin position="4"/>
        <end position="369"/>
    </location>
</feature>
<feature type="active site" description="Proton acceptor" evidence="4">
    <location>
        <position position="268"/>
    </location>
</feature>
<keyword evidence="3" id="KW-0560">Oxidoreductase</keyword>
<dbReference type="GO" id="GO:0050660">
    <property type="term" value="F:flavin adenine dinucleotide binding"/>
    <property type="evidence" value="ECO:0007669"/>
    <property type="project" value="TreeGrafter"/>
</dbReference>
<dbReference type="GO" id="GO:0009061">
    <property type="term" value="P:anaerobic respiration"/>
    <property type="evidence" value="ECO:0007669"/>
    <property type="project" value="TreeGrafter"/>
</dbReference>
<reference evidence="7 8" key="1">
    <citation type="submission" date="2019-07" db="EMBL/GenBank/DDBJ databases">
        <title>Sulfurimonas paralvinellae sp. nov., a novel mesophilic, hydrogen- and sulfur-oxidizing chemolithoautotroph within the Epsilonproteo- bacteria isolated from a deep-sea hydrothermal vent polychaete nest, reclassification of Thiomicrospira denitrificans as Sulfurimonas denitrificans comb. nov. and emended description of the genus Sulfurimonas.</title>
        <authorList>
            <person name="Wang S."/>
            <person name="Jiang L."/>
            <person name="Shao Z."/>
        </authorList>
    </citation>
    <scope>NUCLEOTIDE SEQUENCE [LARGE SCALE GENOMIC DNA]</scope>
    <source>
        <strain evidence="7 8">GO25</strain>
    </source>
</reference>
<dbReference type="Pfam" id="PF02910">
    <property type="entry name" value="Succ_DH_flav_C"/>
    <property type="match status" value="1"/>
</dbReference>
<evidence type="ECO:0000313" key="7">
    <source>
        <dbReference type="EMBL" id="QOP44812.1"/>
    </source>
</evidence>
<evidence type="ECO:0000256" key="4">
    <source>
        <dbReference type="PIRSR" id="PIRSR000171-1"/>
    </source>
</evidence>
<dbReference type="KEGG" id="spal:FM071_00245"/>
<dbReference type="Gene3D" id="1.20.58.100">
    <property type="entry name" value="Fumarate reductase/succinate dehydrogenase flavoprotein-like, C-terminal domain"/>
    <property type="match status" value="1"/>
</dbReference>
<keyword evidence="8" id="KW-1185">Reference proteome</keyword>
<dbReference type="PANTHER" id="PTHR11632">
    <property type="entry name" value="SUCCINATE DEHYDROGENASE 2 FLAVOPROTEIN SUBUNIT"/>
    <property type="match status" value="1"/>
</dbReference>
<dbReference type="PIRSF" id="PIRSF000171">
    <property type="entry name" value="SDHA_APRA_LASPO"/>
    <property type="match status" value="1"/>
</dbReference>
<name>A0A7M1B7W4_9BACT</name>
<dbReference type="InterPro" id="IPR027477">
    <property type="entry name" value="Succ_DH/fumarate_Rdtase_cat_sf"/>
</dbReference>
<dbReference type="SUPFAM" id="SSF51905">
    <property type="entry name" value="FAD/NAD(P)-binding domain"/>
    <property type="match status" value="1"/>
</dbReference>
<protein>
    <submittedName>
        <fullName evidence="7">FAD-dependent oxidoreductase</fullName>
    </submittedName>
</protein>
<dbReference type="InterPro" id="IPR015939">
    <property type="entry name" value="Fum_Rdtase/Succ_DH_flav-like_C"/>
</dbReference>
<dbReference type="GO" id="GO:0005886">
    <property type="term" value="C:plasma membrane"/>
    <property type="evidence" value="ECO:0007669"/>
    <property type="project" value="TreeGrafter"/>
</dbReference>
<evidence type="ECO:0000313" key="8">
    <source>
        <dbReference type="Proteomes" id="UP000593580"/>
    </source>
</evidence>
<evidence type="ECO:0000256" key="1">
    <source>
        <dbReference type="ARBA" id="ARBA00001974"/>
    </source>
</evidence>
<evidence type="ECO:0000256" key="3">
    <source>
        <dbReference type="ARBA" id="ARBA00023002"/>
    </source>
</evidence>
<gene>
    <name evidence="7" type="ORF">FM071_00245</name>
</gene>
<dbReference type="EMBL" id="CP041406">
    <property type="protein sequence ID" value="QOP44812.1"/>
    <property type="molecule type" value="Genomic_DNA"/>
</dbReference>
<dbReference type="PRINTS" id="PR00411">
    <property type="entry name" value="PNDRDTASEI"/>
</dbReference>
<dbReference type="GO" id="GO:0009055">
    <property type="term" value="F:electron transfer activity"/>
    <property type="evidence" value="ECO:0007669"/>
    <property type="project" value="TreeGrafter"/>
</dbReference>
<dbReference type="PRINTS" id="PR00368">
    <property type="entry name" value="FADPNR"/>
</dbReference>
<keyword evidence="2" id="KW-0285">Flavoprotein</keyword>
<dbReference type="RefSeq" id="WP_193110973.1">
    <property type="nucleotide sequence ID" value="NZ_CP041406.1"/>
</dbReference>
<sequence length="502" mass="54385">MKTDVLIIGAGGAGLTAAIAAKKAGVDVVVLTKEYPTRSQTCMAQGGINAALGNVAADSIEDHIQNTLKSAHGLASEEAVRYMCSEAPATIAWLDSIGVCFSRTADAKITQRKLGGASAPRACYAQDYTGLKILHTLYEEALKHDVEMKNEKLLLEILTDENGVACGAVVMDIRSGSKESYFAKSVILATGGYSRIYDKNSTNSVKSTGDGIAVAARAGAKLLDMEFVQFHPTGLKNSSILISESARGEGGYLLNSKGERFTNELAPRDEVSRAIYAEMNKGEDIFLDIRHLGEAFIDEGLPQERKLAKLYENVDPVYDLIPIKPVAHYTMGGIEVDNNSQSSIEGLYACGECSNHRVHGANRLGGNSLLEIVVFGREAGENAAKRAQEIASHATASAKDDFLAQEFTQELDFYTLREELGNLLYAKVGIVRRESELQEALGFVKECQQNLTKMGTQESSLRYNTNLIEFLEFRNMLDASEAVITGALARKESVGAHFMAKE</sequence>
<dbReference type="GO" id="GO:0000104">
    <property type="term" value="F:succinate dehydrogenase activity"/>
    <property type="evidence" value="ECO:0007669"/>
    <property type="project" value="TreeGrafter"/>
</dbReference>
<dbReference type="InterPro" id="IPR036188">
    <property type="entry name" value="FAD/NAD-bd_sf"/>
</dbReference>
<accession>A0A7M1B7W4</accession>
<dbReference type="SUPFAM" id="SSF56425">
    <property type="entry name" value="Succinate dehydrogenase/fumarate reductase flavoprotein, catalytic domain"/>
    <property type="match status" value="1"/>
</dbReference>
<dbReference type="AlphaFoldDB" id="A0A7M1B7W4"/>
<dbReference type="Proteomes" id="UP000593580">
    <property type="component" value="Chromosome"/>
</dbReference>
<evidence type="ECO:0000256" key="2">
    <source>
        <dbReference type="ARBA" id="ARBA00022630"/>
    </source>
</evidence>
<dbReference type="InterPro" id="IPR030664">
    <property type="entry name" value="SdhA/FrdA/AprA"/>
</dbReference>
<dbReference type="Gene3D" id="3.50.50.60">
    <property type="entry name" value="FAD/NAD(P)-binding domain"/>
    <property type="match status" value="1"/>
</dbReference>
<dbReference type="SUPFAM" id="SSF46977">
    <property type="entry name" value="Succinate dehydrogenase/fumarate reductase flavoprotein C-terminal domain"/>
    <property type="match status" value="1"/>
</dbReference>
<comment type="cofactor">
    <cofactor evidence="1">
        <name>FAD</name>
        <dbReference type="ChEBI" id="CHEBI:57692"/>
    </cofactor>
</comment>
<dbReference type="PANTHER" id="PTHR11632:SF51">
    <property type="entry name" value="SUCCINATE DEHYDROGENASE [UBIQUINONE] FLAVOPROTEIN SUBUNIT, MITOCHONDRIAL"/>
    <property type="match status" value="1"/>
</dbReference>
<evidence type="ECO:0000259" key="5">
    <source>
        <dbReference type="Pfam" id="PF00890"/>
    </source>
</evidence>
<dbReference type="Pfam" id="PF00890">
    <property type="entry name" value="FAD_binding_2"/>
    <property type="match status" value="1"/>
</dbReference>
<feature type="domain" description="Fumarate reductase/succinate dehydrogenase flavoprotein-like C-terminal" evidence="6">
    <location>
        <begin position="417"/>
        <end position="498"/>
    </location>
</feature>
<dbReference type="InterPro" id="IPR037099">
    <property type="entry name" value="Fum_R/Succ_DH_flav-like_C_sf"/>
</dbReference>
<dbReference type="InterPro" id="IPR003953">
    <property type="entry name" value="FAD-dep_OxRdtase_2_FAD-bd"/>
</dbReference>
<organism evidence="7 8">
    <name type="scientific">Sulfurimonas paralvinellae</name>
    <dbReference type="NCBI Taxonomy" id="317658"/>
    <lineage>
        <taxon>Bacteria</taxon>
        <taxon>Pseudomonadati</taxon>
        <taxon>Campylobacterota</taxon>
        <taxon>Epsilonproteobacteria</taxon>
        <taxon>Campylobacterales</taxon>
        <taxon>Sulfurimonadaceae</taxon>
        <taxon>Sulfurimonas</taxon>
    </lineage>
</organism>
<evidence type="ECO:0000259" key="6">
    <source>
        <dbReference type="Pfam" id="PF02910"/>
    </source>
</evidence>